<keyword evidence="10" id="KW-1185">Reference proteome</keyword>
<dbReference type="Proteomes" id="UP001355298">
    <property type="component" value="Unassembled WGS sequence"/>
</dbReference>
<organism evidence="9 10">
    <name type="scientific">Flagellimonas halotolerans</name>
    <dbReference type="NCBI Taxonomy" id="3112164"/>
    <lineage>
        <taxon>Bacteria</taxon>
        <taxon>Pseudomonadati</taxon>
        <taxon>Bacteroidota</taxon>
        <taxon>Flavobacteriia</taxon>
        <taxon>Flavobacteriales</taxon>
        <taxon>Flavobacteriaceae</taxon>
        <taxon>Flagellimonas</taxon>
    </lineage>
</organism>
<dbReference type="SUPFAM" id="SSF52317">
    <property type="entry name" value="Class I glutamine amidotransferase-like"/>
    <property type="match status" value="1"/>
</dbReference>
<proteinExistence type="predicted"/>
<dbReference type="Pfam" id="PF06283">
    <property type="entry name" value="ThuA"/>
    <property type="match status" value="1"/>
</dbReference>
<dbReference type="SUPFAM" id="SSF46626">
    <property type="entry name" value="Cytochrome c"/>
    <property type="match status" value="1"/>
</dbReference>
<dbReference type="Pfam" id="PF00034">
    <property type="entry name" value="Cytochrom_C"/>
    <property type="match status" value="1"/>
</dbReference>
<dbReference type="Gene3D" id="2.120.10.30">
    <property type="entry name" value="TolB, C-terminal domain"/>
    <property type="match status" value="1"/>
</dbReference>
<evidence type="ECO:0000256" key="2">
    <source>
        <dbReference type="ARBA" id="ARBA00022617"/>
    </source>
</evidence>
<dbReference type="Gene3D" id="1.10.760.10">
    <property type="entry name" value="Cytochrome c-like domain"/>
    <property type="match status" value="1"/>
</dbReference>
<evidence type="ECO:0000313" key="10">
    <source>
        <dbReference type="Proteomes" id="UP001355298"/>
    </source>
</evidence>
<gene>
    <name evidence="9" type="ORF">VOP03_14835</name>
</gene>
<evidence type="ECO:0000256" key="1">
    <source>
        <dbReference type="ARBA" id="ARBA00022448"/>
    </source>
</evidence>
<sequence length="1129" mass="124502">MHMKNYILGALCLLFVLVGCEKKRQGPPKLLVFSKTMAFKHASIPSGIAALEKLGQENNFVVDTTTNGQLFTDENLAQYSAIVFLSTTGNVLNAREEAAFERYIQAGGGYVGIHAAADTEYDWGWYNKLVGAQFLSHPAGTPEADFIIKDKNHQSTEFFTDSVWHRSDELYNYKNIYDGINVLMTVDESTYEGGENGEYHPMAWYHEFDGGRAFYTAAGHTDESYSEELFLKHVLGGINYAIGKNLELDYAKATSQIPPETDRFSKVTLSTGQFFEPTEMTVLPNNDVLIAQRRGEVMLYSDETKEISQVAFLDVYHKTLETPGVNAEQGLMGLQKDPNFSENNWIYLYYAPSGDNWKNRLSRFKFKDGNFDMDSEQVILELDSQREICCHTGGSIAFGPNGLLYLSTGDNSTPFDDKEAKYVNSGYAPLNDIPGKEQFDARRTSANTNDLRGKILRIKVNEDGSYDIPEGNLFPEGTEKTRPEIYTMGHRNPYRISVDLKRGYLYWGDVGPDARVDSLETRGPRGYDEMNQAREPGNYGWPMFIGDNFAYSKYNYETGESGRFFDPEKPINDSKNNTGLRELPPAQPAYAYYHYGESQDFPQTGSGGRNAMAGPTYWSDLYPNGGGLPSYYDGKVIIYDWMRGWMMAVHLFEDGSVNKMEPFAPDIELSNLIDMEMSPDGRVYLLEYGSGWFSANPDSGLSYIEYNGGNRAPVIDNFIVDTDSGSLPLTVTATVEAHDREGDNMSYVWDLGDGTTQETTEPTLTYTYKDAGSYKLNVTAKDTAGEEVSSLDQTIVAGNERPVVDIELDQANSSFYIPGQPIGYKVSVSDADSEVDEDNVYVSVEYRSGMDEVNMNLGHQQVSGAVMGKALTQSLDCKSCHKEKEASIGPNYLEVSEKYKGDRGATNYLMAKIIGGGSGVWGEVVMPAHPNVTQMEARQITQYIQSLTGGGNKQPSLPLTGTVTPEAKEKGEVFLLTASYTDQGTAEALPLTGSKTVVLASNTMTFPEGTPTEGMQAMAFGGMQLQLLNAAEGWLKIENTDLTGVSRLMAIVGWQEPPSIGYTMELRAGAPDGEVLGTGQLNPDGLSGQGGAIVIPIEKTDGVQPELYLTYKAEGEGGSPFALTQVQFN</sequence>
<dbReference type="Gene3D" id="3.40.50.880">
    <property type="match status" value="1"/>
</dbReference>
<dbReference type="InterPro" id="IPR029010">
    <property type="entry name" value="ThuA-like"/>
</dbReference>
<dbReference type="InterPro" id="IPR000601">
    <property type="entry name" value="PKD_dom"/>
</dbReference>
<feature type="domain" description="Cytochrome c" evidence="8">
    <location>
        <begin position="863"/>
        <end position="948"/>
    </location>
</feature>
<dbReference type="CDD" id="cd00146">
    <property type="entry name" value="PKD"/>
    <property type="match status" value="1"/>
</dbReference>
<comment type="caution">
    <text evidence="9">The sequence shown here is derived from an EMBL/GenBank/DDBJ whole genome shotgun (WGS) entry which is preliminary data.</text>
</comment>
<keyword evidence="3 6" id="KW-0479">Metal-binding</keyword>
<dbReference type="InterPro" id="IPR009056">
    <property type="entry name" value="Cyt_c-like_dom"/>
</dbReference>
<dbReference type="EMBL" id="JAYMGW010000016">
    <property type="protein sequence ID" value="MEC4266631.1"/>
    <property type="molecule type" value="Genomic_DNA"/>
</dbReference>
<evidence type="ECO:0000256" key="5">
    <source>
        <dbReference type="ARBA" id="ARBA00023004"/>
    </source>
</evidence>
<dbReference type="SUPFAM" id="SSF49299">
    <property type="entry name" value="PKD domain"/>
    <property type="match status" value="1"/>
</dbReference>
<dbReference type="RefSeq" id="WP_326407869.1">
    <property type="nucleotide sequence ID" value="NZ_JAYMGW010000016.1"/>
</dbReference>
<evidence type="ECO:0000259" key="7">
    <source>
        <dbReference type="PROSITE" id="PS50093"/>
    </source>
</evidence>
<feature type="domain" description="PKD" evidence="7">
    <location>
        <begin position="742"/>
        <end position="789"/>
    </location>
</feature>
<keyword evidence="4" id="KW-0249">Electron transport</keyword>
<dbReference type="Pfam" id="PF07995">
    <property type="entry name" value="GSDH"/>
    <property type="match status" value="1"/>
</dbReference>
<dbReference type="CDD" id="cd04084">
    <property type="entry name" value="CBM6_xylanase-like"/>
    <property type="match status" value="1"/>
</dbReference>
<dbReference type="SUPFAM" id="SSF50952">
    <property type="entry name" value="Soluble quinoprotein glucose dehydrogenase"/>
    <property type="match status" value="1"/>
</dbReference>
<accession>A0ABU6IU79</accession>
<dbReference type="InterPro" id="IPR036909">
    <property type="entry name" value="Cyt_c-like_dom_sf"/>
</dbReference>
<dbReference type="Pfam" id="PF00801">
    <property type="entry name" value="PKD"/>
    <property type="match status" value="1"/>
</dbReference>
<dbReference type="PRINTS" id="PR00606">
    <property type="entry name" value="CYTCHROMECID"/>
</dbReference>
<protein>
    <submittedName>
        <fullName evidence="9">ThuA domain-containing protein</fullName>
    </submittedName>
</protein>
<keyword evidence="5 6" id="KW-0408">Iron</keyword>
<dbReference type="PROSITE" id="PS51257">
    <property type="entry name" value="PROKAR_LIPOPROTEIN"/>
    <property type="match status" value="1"/>
</dbReference>
<keyword evidence="1" id="KW-0813">Transport</keyword>
<dbReference type="InterPro" id="IPR029062">
    <property type="entry name" value="Class_I_gatase-like"/>
</dbReference>
<dbReference type="PANTHER" id="PTHR40469">
    <property type="entry name" value="SECRETED GLYCOSYL HYDROLASE"/>
    <property type="match status" value="1"/>
</dbReference>
<dbReference type="SMART" id="SM00089">
    <property type="entry name" value="PKD"/>
    <property type="match status" value="1"/>
</dbReference>
<dbReference type="Gene3D" id="2.60.40.10">
    <property type="entry name" value="Immunoglobulins"/>
    <property type="match status" value="1"/>
</dbReference>
<evidence type="ECO:0000313" key="9">
    <source>
        <dbReference type="EMBL" id="MEC4266631.1"/>
    </source>
</evidence>
<keyword evidence="2 6" id="KW-0349">Heme</keyword>
<reference evidence="9 10" key="1">
    <citation type="submission" date="2024-01" db="EMBL/GenBank/DDBJ databases">
        <title>The strains designed SYSU M86414 and SYSU M84420 isolated from the marine sediment in San Sha City (Hainan Province, China).</title>
        <authorList>
            <person name="Guo D."/>
        </authorList>
    </citation>
    <scope>NUCLEOTIDE SEQUENCE [LARGE SCALE GENOMIC DNA]</scope>
    <source>
        <strain evidence="9 10">SYSU M84420</strain>
    </source>
</reference>
<evidence type="ECO:0000259" key="8">
    <source>
        <dbReference type="PROSITE" id="PS51007"/>
    </source>
</evidence>
<dbReference type="InterPro" id="IPR022409">
    <property type="entry name" value="PKD/Chitinase_dom"/>
</dbReference>
<dbReference type="InterPro" id="IPR011041">
    <property type="entry name" value="Quinoprot_gluc/sorb_DH_b-prop"/>
</dbReference>
<dbReference type="InterPro" id="IPR002324">
    <property type="entry name" value="Cyt_c_ID"/>
</dbReference>
<dbReference type="InterPro" id="IPR012938">
    <property type="entry name" value="Glc/Sorbosone_DH"/>
</dbReference>
<evidence type="ECO:0000256" key="6">
    <source>
        <dbReference type="PROSITE-ProRule" id="PRU00433"/>
    </source>
</evidence>
<dbReference type="PANTHER" id="PTHR40469:SF2">
    <property type="entry name" value="GALACTOSE-BINDING DOMAIN-LIKE SUPERFAMILY PROTEIN"/>
    <property type="match status" value="1"/>
</dbReference>
<evidence type="ECO:0000256" key="4">
    <source>
        <dbReference type="ARBA" id="ARBA00022982"/>
    </source>
</evidence>
<evidence type="ECO:0000256" key="3">
    <source>
        <dbReference type="ARBA" id="ARBA00022723"/>
    </source>
</evidence>
<dbReference type="InterPro" id="IPR011042">
    <property type="entry name" value="6-blade_b-propeller_TolB-like"/>
</dbReference>
<name>A0ABU6IU79_9FLAO</name>
<dbReference type="InterPro" id="IPR035986">
    <property type="entry name" value="PKD_dom_sf"/>
</dbReference>
<dbReference type="PROSITE" id="PS51007">
    <property type="entry name" value="CYTC"/>
    <property type="match status" value="1"/>
</dbReference>
<dbReference type="InterPro" id="IPR013783">
    <property type="entry name" value="Ig-like_fold"/>
</dbReference>
<dbReference type="PROSITE" id="PS50093">
    <property type="entry name" value="PKD"/>
    <property type="match status" value="1"/>
</dbReference>